<dbReference type="GO" id="GO:0010508">
    <property type="term" value="P:positive regulation of autophagy"/>
    <property type="evidence" value="ECO:0007669"/>
    <property type="project" value="TreeGrafter"/>
</dbReference>
<dbReference type="EMBL" id="CAJVPS010000326">
    <property type="protein sequence ID" value="CAG8477191.1"/>
    <property type="molecule type" value="Genomic_DNA"/>
</dbReference>
<keyword evidence="6" id="KW-1185">Reference proteome</keyword>
<keyword evidence="2" id="KW-0732">Signal</keyword>
<dbReference type="GO" id="GO:0005774">
    <property type="term" value="C:vacuolar membrane"/>
    <property type="evidence" value="ECO:0007669"/>
    <property type="project" value="UniProtKB-SubCell"/>
</dbReference>
<evidence type="ECO:0000313" key="5">
    <source>
        <dbReference type="EMBL" id="CAG8477191.1"/>
    </source>
</evidence>
<feature type="domain" description="GATOR1 complex protein NPRL3 C-terminal HTH" evidence="4">
    <location>
        <begin position="541"/>
        <end position="599"/>
    </location>
</feature>
<comment type="function">
    <text evidence="2">Mediates inactivation of the TORC1 complex in response to amino acid starvation. Required for meiotic nuclear division.</text>
</comment>
<dbReference type="PANTHER" id="PTHR13153">
    <property type="entry name" value="CGTHBA PROTEIN -14 GENE PROTEIN"/>
    <property type="match status" value="1"/>
</dbReference>
<evidence type="ECO:0000256" key="3">
    <source>
        <dbReference type="SAM" id="MobiDB-lite"/>
    </source>
</evidence>
<gene>
    <name evidence="5" type="ORF">ALEPTO_LOCUS2300</name>
</gene>
<evidence type="ECO:0000313" key="6">
    <source>
        <dbReference type="Proteomes" id="UP000789508"/>
    </source>
</evidence>
<feature type="compositionally biased region" description="Basic residues" evidence="3">
    <location>
        <begin position="977"/>
        <end position="986"/>
    </location>
</feature>
<dbReference type="Proteomes" id="UP000789508">
    <property type="component" value="Unassembled WGS sequence"/>
</dbReference>
<name>A0A9N8W9Z4_9GLOM</name>
<reference evidence="5" key="1">
    <citation type="submission" date="2021-06" db="EMBL/GenBank/DDBJ databases">
        <authorList>
            <person name="Kallberg Y."/>
            <person name="Tangrot J."/>
            <person name="Rosling A."/>
        </authorList>
    </citation>
    <scope>NUCLEOTIDE SEQUENCE</scope>
    <source>
        <strain evidence="5">FL130A</strain>
    </source>
</reference>
<evidence type="ECO:0000259" key="4">
    <source>
        <dbReference type="Pfam" id="PF24064"/>
    </source>
</evidence>
<dbReference type="OrthoDB" id="18648at2759"/>
<comment type="caution">
    <text evidence="5">The sequence shown here is derived from an EMBL/GenBank/DDBJ whole genome shotgun (WGS) entry which is preliminary data.</text>
</comment>
<keyword evidence="2" id="KW-0469">Meiosis</keyword>
<dbReference type="PANTHER" id="PTHR13153:SF5">
    <property type="entry name" value="GATOR COMPLEX PROTEIN NPRL3"/>
    <property type="match status" value="1"/>
</dbReference>
<dbReference type="GO" id="GO:1904262">
    <property type="term" value="P:negative regulation of TORC1 signaling"/>
    <property type="evidence" value="ECO:0007669"/>
    <property type="project" value="TreeGrafter"/>
</dbReference>
<dbReference type="GO" id="GO:0038202">
    <property type="term" value="P:TORC1 signaling"/>
    <property type="evidence" value="ECO:0007669"/>
    <property type="project" value="TreeGrafter"/>
</dbReference>
<dbReference type="GO" id="GO:1990130">
    <property type="term" value="C:GATOR1 complex"/>
    <property type="evidence" value="ECO:0007669"/>
    <property type="project" value="TreeGrafter"/>
</dbReference>
<evidence type="ECO:0000256" key="2">
    <source>
        <dbReference type="RuleBase" id="RU368069"/>
    </source>
</evidence>
<dbReference type="InterPro" id="IPR056603">
    <property type="entry name" value="HTH_NPRL3"/>
</dbReference>
<proteinExistence type="inferred from homology"/>
<dbReference type="GO" id="GO:0034198">
    <property type="term" value="P:cellular response to amino acid starvation"/>
    <property type="evidence" value="ECO:0007669"/>
    <property type="project" value="TreeGrafter"/>
</dbReference>
<accession>A0A9N8W9Z4</accession>
<protein>
    <recommendedName>
        <fullName evidence="2">Nitrogen permease regulator 3</fullName>
    </recommendedName>
    <alternativeName>
        <fullName evidence="2">Required for meiotic nuclear division protein 11</fullName>
    </alternativeName>
</protein>
<comment type="similarity">
    <text evidence="1 2">Belongs to the NPR3 family.</text>
</comment>
<organism evidence="5 6">
    <name type="scientific">Ambispora leptoticha</name>
    <dbReference type="NCBI Taxonomy" id="144679"/>
    <lineage>
        <taxon>Eukaryota</taxon>
        <taxon>Fungi</taxon>
        <taxon>Fungi incertae sedis</taxon>
        <taxon>Mucoromycota</taxon>
        <taxon>Glomeromycotina</taxon>
        <taxon>Glomeromycetes</taxon>
        <taxon>Archaeosporales</taxon>
        <taxon>Ambisporaceae</taxon>
        <taxon>Ambispora</taxon>
    </lineage>
</organism>
<feature type="compositionally biased region" description="Basic and acidic residues" evidence="3">
    <location>
        <begin position="186"/>
        <end position="197"/>
    </location>
</feature>
<dbReference type="InterPro" id="IPR005365">
    <property type="entry name" value="Npr3"/>
</dbReference>
<dbReference type="GO" id="GO:0051321">
    <property type="term" value="P:meiotic cell cycle"/>
    <property type="evidence" value="ECO:0007669"/>
    <property type="project" value="UniProtKB-UniRule"/>
</dbReference>
<feature type="region of interest" description="Disordered" evidence="3">
    <location>
        <begin position="182"/>
        <end position="203"/>
    </location>
</feature>
<evidence type="ECO:0000256" key="1">
    <source>
        <dbReference type="ARBA" id="ARBA00010546"/>
    </source>
</evidence>
<feature type="region of interest" description="Disordered" evidence="3">
    <location>
        <begin position="967"/>
        <end position="986"/>
    </location>
</feature>
<sequence>MGTSLLAILLVSDSSRGHHFVFHYPTNPKRGEEYQSPPPGNEGCGDNENIDYTEIDIINWSIRNGDDFDQRSRMEEDMVEDVSKSNHTSSDALDSGEIKSNKQTLFGFETEFLAQILSPKSKSLKKFQLTIDNLTFVGQPVFWPRDIQENNCDNVPKLGDNINSPTLNDNEKIQRQFSQNIDSESSDNHGHNNHDITSDDSNDFFSQTQQQHRHFTTFHLIFVLEPPELELNRQVDNIYKHVITKLTAALRYEQKRCDYVRLEAEKIIAIRDEGIIKKMSFNEITDSIIKQSSLAKAIAQVYHDISNDSIAHVIINDYIDLSLQIPPLAPSMFFSPLDNARDGYEYAHFPVIAPYHTLLLLEDPEEILKSMPLDSNPTLVQLVQILTPTQRLAELCTVLDCSLAQIYRIAAHLIYWRKAKLIDVISVRNVYVVSPTADLNSLSAINADFSHIIERDIFGFLASLSTPKPYASIIPSKDLRTMYLEAITYLLRKDLVIQLHAYFLVMIPQHIKMGLTLEQYQEKMRNATDNNAIISPPGQATEMEREWLKKKTVNQQKENVALFERLIKYFNGKYHIEEILFRENISRRDLKMVLGLFDELVTNCQKPSKKGLVVDHIVDHEGISDSSGCDFFVGVMDVQENNGKIVLTDHSETSTRGNRTQAPTTTPLSLGECLSEIRLRTYMPTKEPPTDASQNMFTDASQNITSFEKTIPYLSKFKDFVAPSVLCLAENPQISFSQVKNEYLGGLYSLLKDKAIPESVRELSTKLPRSSGEIACWASARRRNIGRSVILRARVGQKCDLRGTLKNSINNFEAIIGLRSGGLPEANRRKIMEDHIDLAVTLRDVIFQFFTSNSGASDDALHKTCVIGMQSWGKYLFVLKGWVHEIYGMDCKATNVMRFGKLRRTKLPNTIATLSCLEEYFINMSDLKETLKVMCEHTNEVSLAHSRAHRKRRGSLTEDIAPQLGGCFGSLPQTPPKKVHMSNKEN</sequence>
<dbReference type="Pfam" id="PF03666">
    <property type="entry name" value="NPR3"/>
    <property type="match status" value="1"/>
</dbReference>
<dbReference type="Pfam" id="PF24064">
    <property type="entry name" value="HTH_NPRL3"/>
    <property type="match status" value="1"/>
</dbReference>
<dbReference type="AlphaFoldDB" id="A0A9N8W9Z4"/>
<comment type="subcellular location">
    <subcellularLocation>
        <location evidence="2">Vacuole membrane</location>
        <topology evidence="2">Peripheral membrane protein</topology>
    </subcellularLocation>
</comment>